<protein>
    <submittedName>
        <fullName evidence="3">Uncharacterized protein</fullName>
    </submittedName>
</protein>
<evidence type="ECO:0000313" key="3">
    <source>
        <dbReference type="EMBL" id="PIZ46072.1"/>
    </source>
</evidence>
<dbReference type="AlphaFoldDB" id="A0A2M7TIB2"/>
<keyword evidence="2" id="KW-0472">Membrane</keyword>
<name>A0A2M7TIB2_9BACT</name>
<proteinExistence type="predicted"/>
<evidence type="ECO:0000256" key="2">
    <source>
        <dbReference type="SAM" id="Phobius"/>
    </source>
</evidence>
<dbReference type="Proteomes" id="UP000231727">
    <property type="component" value="Unassembled WGS sequence"/>
</dbReference>
<keyword evidence="2" id="KW-0812">Transmembrane</keyword>
<organism evidence="3 4">
    <name type="scientific">Candidatus Woesebacteria bacterium CG_4_10_14_0_2_um_filter_44_9</name>
    <dbReference type="NCBI Taxonomy" id="1975055"/>
    <lineage>
        <taxon>Bacteria</taxon>
        <taxon>Candidatus Woeseibacteriota</taxon>
    </lineage>
</organism>
<keyword evidence="2" id="KW-1133">Transmembrane helix</keyword>
<feature type="coiled-coil region" evidence="1">
    <location>
        <begin position="314"/>
        <end position="341"/>
    </location>
</feature>
<evidence type="ECO:0000313" key="4">
    <source>
        <dbReference type="Proteomes" id="UP000231727"/>
    </source>
</evidence>
<gene>
    <name evidence="3" type="ORF">COY30_00760</name>
</gene>
<accession>A0A2M7TIB2</accession>
<comment type="caution">
    <text evidence="3">The sequence shown here is derived from an EMBL/GenBank/DDBJ whole genome shotgun (WGS) entry which is preliminary data.</text>
</comment>
<feature type="transmembrane region" description="Helical" evidence="2">
    <location>
        <begin position="287"/>
        <end position="310"/>
    </location>
</feature>
<sequence>MLKTAYSHKKIFSFPILFVSFTLLLFYSFTLAHAQDRLPLVVAPARQQMAIDPGESQSSIIKFFNESIIPVSGTLKAVDFIVSGVEGKPILLEGQTGGGKYSASTWISLPYEKAAIPSGAVLTVQFKVNVPKNALPGGRYVAIYFEQAGANIRATTTPVQSGEMTITPRIVGLVNIKVSGPVTESASVREFSAPGFAEFGPIPVTLEIANAGNYHITPQGQVTLSDFTGRQIKQVALEEKNIFPESSRIYDIKVGSRLMIGKFKLTLNAAYGETGQVLTRTLSLWVFPWKLALAIILGITIIILSGIKIWKGLKGKQEKLEAELKEEISEVEELKEKFKDTVSSPKP</sequence>
<reference evidence="4" key="1">
    <citation type="submission" date="2017-09" db="EMBL/GenBank/DDBJ databases">
        <title>Depth-based differentiation of microbial function through sediment-hosted aquifers and enrichment of novel symbionts in the deep terrestrial subsurface.</title>
        <authorList>
            <person name="Probst A.J."/>
            <person name="Ladd B."/>
            <person name="Jarett J.K."/>
            <person name="Geller-Mcgrath D.E."/>
            <person name="Sieber C.M.K."/>
            <person name="Emerson J.B."/>
            <person name="Anantharaman K."/>
            <person name="Thomas B.C."/>
            <person name="Malmstrom R."/>
            <person name="Stieglmeier M."/>
            <person name="Klingl A."/>
            <person name="Woyke T."/>
            <person name="Ryan C.M."/>
            <person name="Banfield J.F."/>
        </authorList>
    </citation>
    <scope>NUCLEOTIDE SEQUENCE [LARGE SCALE GENOMIC DNA]</scope>
</reference>
<evidence type="ECO:0000256" key="1">
    <source>
        <dbReference type="SAM" id="Coils"/>
    </source>
</evidence>
<keyword evidence="1" id="KW-0175">Coiled coil</keyword>
<dbReference type="EMBL" id="PFNN01000017">
    <property type="protein sequence ID" value="PIZ46072.1"/>
    <property type="molecule type" value="Genomic_DNA"/>
</dbReference>